<proteinExistence type="predicted"/>
<feature type="compositionally biased region" description="Polar residues" evidence="1">
    <location>
        <begin position="110"/>
        <end position="119"/>
    </location>
</feature>
<feature type="compositionally biased region" description="Low complexity" evidence="1">
    <location>
        <begin position="595"/>
        <end position="618"/>
    </location>
</feature>
<dbReference type="Proteomes" id="UP001497600">
    <property type="component" value="Chromosome F"/>
</dbReference>
<evidence type="ECO:0000256" key="1">
    <source>
        <dbReference type="SAM" id="MobiDB-lite"/>
    </source>
</evidence>
<evidence type="ECO:0000313" key="3">
    <source>
        <dbReference type="Proteomes" id="UP001497600"/>
    </source>
</evidence>
<protein>
    <submittedName>
        <fullName evidence="2">Uncharacterized protein</fullName>
    </submittedName>
</protein>
<name>A0ABP0EI78_9ASCO</name>
<sequence>MTSLPNPSPLTSTSVLLSTPPVTGAGGKRHRHRRSAAISGDFDAMGLGLFSPPSTSNHPSRKPSIPDFDLDKNFHFNNQEDFAKPDKTMDFSFPNRPSSPETLDDYHTASAGSPRTFTSPPKKHYTHSTNLNSPIRLARKSASVHLAPKTRFFLTEETNINNENVPDAVIDLDEVLSANLHIGEQSTGASRSSSVGHTRSESAPFDMYSEEDSLSSPFLRSYASPFISSPLSSSNNHLFQQPIQEQFTDDIEEISEEPSNASNKLDSLGAIFAVDDHQTSSTIATPEEELMFPNPQSALVGLYSNDSANSSSSSLRSNTTRIASSHHSIEKSFSNDSTNYCSNHSNTNLNSTPGSSKRSGAKATRYQSFYDQSYKISNALKVSSSESINIYHDDGTSSLPKEIRILGHSSSLPSLKTTSTVKRNNQKLPRFGEIYRFVPAAPTASIQQTRLISPPPTVKSQIISQQQFHHPVRVSQSNPNNLHNLSKNVSNSPISMNSEVSSTIISSNATIQSTDHSSLHDQSNSFASKAASENTVLDAPPSIVVSSSEDVSAGRGDTTTPVLDQGIRFDQNSNTTRKNIPPPITVANVSPTRNGVSTSTVAASTSTSTSTSTRSSRGSPKKSTIDKARRPLSPQEESFLKETQIPSFRSKTSKKVENQQHNTHQRTKSRSSISQDENDDLNSLRSANKRNSRFINWLKKR</sequence>
<feature type="compositionally biased region" description="Low complexity" evidence="1">
    <location>
        <begin position="1"/>
        <end position="23"/>
    </location>
</feature>
<evidence type="ECO:0000313" key="2">
    <source>
        <dbReference type="EMBL" id="CAK7913114.1"/>
    </source>
</evidence>
<feature type="compositionally biased region" description="Low complexity" evidence="1">
    <location>
        <begin position="304"/>
        <end position="318"/>
    </location>
</feature>
<accession>A0ABP0EI78</accession>
<reference evidence="2 3" key="1">
    <citation type="submission" date="2024-01" db="EMBL/GenBank/DDBJ databases">
        <authorList>
            <consortium name="Genoscope - CEA"/>
            <person name="William W."/>
        </authorList>
    </citation>
    <scope>NUCLEOTIDE SEQUENCE [LARGE SCALE GENOMIC DNA]</scope>
    <source>
        <strain evidence="2 3">29B2s-10</strain>
    </source>
</reference>
<gene>
    <name evidence="2" type="ORF">CAAN4_F10110</name>
</gene>
<feature type="region of interest" description="Disordered" evidence="1">
    <location>
        <begin position="546"/>
        <end position="687"/>
    </location>
</feature>
<feature type="region of interest" description="Disordered" evidence="1">
    <location>
        <begin position="184"/>
        <end position="206"/>
    </location>
</feature>
<organism evidence="2 3">
    <name type="scientific">[Candida] anglica</name>
    <dbReference type="NCBI Taxonomy" id="148631"/>
    <lineage>
        <taxon>Eukaryota</taxon>
        <taxon>Fungi</taxon>
        <taxon>Dikarya</taxon>
        <taxon>Ascomycota</taxon>
        <taxon>Saccharomycotina</taxon>
        <taxon>Pichiomycetes</taxon>
        <taxon>Debaryomycetaceae</taxon>
        <taxon>Kurtzmaniella</taxon>
    </lineage>
</organism>
<feature type="region of interest" description="Disordered" evidence="1">
    <location>
        <begin position="303"/>
        <end position="323"/>
    </location>
</feature>
<keyword evidence="3" id="KW-1185">Reference proteome</keyword>
<dbReference type="EMBL" id="OZ004258">
    <property type="protein sequence ID" value="CAK7913114.1"/>
    <property type="molecule type" value="Genomic_DNA"/>
</dbReference>
<feature type="compositionally biased region" description="Polar residues" evidence="1">
    <location>
        <begin position="184"/>
        <end position="197"/>
    </location>
</feature>
<feature type="region of interest" description="Disordered" evidence="1">
    <location>
        <begin position="1"/>
        <end position="129"/>
    </location>
</feature>
<feature type="region of interest" description="Disordered" evidence="1">
    <location>
        <begin position="513"/>
        <end position="534"/>
    </location>
</feature>
<feature type="compositionally biased region" description="Polar residues" evidence="1">
    <location>
        <begin position="670"/>
        <end position="686"/>
    </location>
</feature>